<evidence type="ECO:0000313" key="6">
    <source>
        <dbReference type="Proteomes" id="UP001172673"/>
    </source>
</evidence>
<dbReference type="InterPro" id="IPR021622">
    <property type="entry name" value="Afadin/alpha-actinin-bd"/>
</dbReference>
<evidence type="ECO:0000256" key="1">
    <source>
        <dbReference type="ARBA" id="ARBA00009291"/>
    </source>
</evidence>
<accession>A0AA38X2Q6</accession>
<feature type="compositionally biased region" description="Basic and acidic residues" evidence="4">
    <location>
        <begin position="416"/>
        <end position="429"/>
    </location>
</feature>
<keyword evidence="6" id="KW-1185">Reference proteome</keyword>
<comment type="similarity">
    <text evidence="1">Belongs to the ADIP family.</text>
</comment>
<dbReference type="AlphaFoldDB" id="A0AA38X2Q6"/>
<protein>
    <recommendedName>
        <fullName evidence="7">NIMA interactive protein</fullName>
    </recommendedName>
</protein>
<evidence type="ECO:0000256" key="2">
    <source>
        <dbReference type="ARBA" id="ARBA00023054"/>
    </source>
</evidence>
<feature type="coiled-coil region" evidence="3">
    <location>
        <begin position="87"/>
        <end position="142"/>
    </location>
</feature>
<keyword evidence="2 3" id="KW-0175">Coiled coil</keyword>
<dbReference type="Pfam" id="PF11559">
    <property type="entry name" value="ADIP"/>
    <property type="match status" value="1"/>
</dbReference>
<feature type="compositionally biased region" description="Polar residues" evidence="4">
    <location>
        <begin position="487"/>
        <end position="508"/>
    </location>
</feature>
<feature type="compositionally biased region" description="Acidic residues" evidence="4">
    <location>
        <begin position="404"/>
        <end position="415"/>
    </location>
</feature>
<sequence>MESQSLEKASQYLNNLLLARGLLSNCKPIDFARPDRHGSNTDATMSRVINLVHDLVVRRDQDADQREALTIHIHKARTIESERALEVKRLKDTNAELGRAVAAAESQERTLKANIRKLEAQARELKEQMLKMKSTLDQVRAKCLSDVRKRDTELDKLKAHLAGMQRGKKESSGMKINTINWEPEIRGREKRNGQDVDSSEWSLEKESNDFLAELVNETSTENVSLRRIITDTMEILQDLTGLAEQQAASEQAADDEEDGIGIPGQYRKSRRKAAEAQQQAQAEIEGLTACDELAQHMTTILEHCQSILKDPSFVPLEEVQVRDEEIIKLRLGWEKMASRWKEAVTMMDNWRKGMTEHGESLSRDDLSRLEFGKSVAMLPNGQPVFGEDEELSSVLYENSRLEEVPEEDEVMEQEEADVHYPELPKHDNIESQFVEQEAATNAKPLPSEGRSPKRRASLARKAGLNIGKPTRPLQPLELNLSPRHATVATSPKSSSRQSADSGLGSSESAMEVDDGPADEEEDVWLDENLTRSRIPRKIRRQEPIMTISEKLAAAEAEAAEAQRQPPSSSHTEATGKKRKYGANGAKIRKANRRRSTLSPEELAELMGIE</sequence>
<proteinExistence type="inferred from homology"/>
<dbReference type="Proteomes" id="UP001172673">
    <property type="component" value="Unassembled WGS sequence"/>
</dbReference>
<gene>
    <name evidence="5" type="ORF">H2200_009595</name>
</gene>
<reference evidence="5" key="1">
    <citation type="submission" date="2022-10" db="EMBL/GenBank/DDBJ databases">
        <title>Culturing micro-colonial fungi from biological soil crusts in the Mojave desert and describing Neophaeococcomyces mojavensis, and introducing the new genera and species Taxawa tesnikishii.</title>
        <authorList>
            <person name="Kurbessoian T."/>
            <person name="Stajich J.E."/>
        </authorList>
    </citation>
    <scope>NUCLEOTIDE SEQUENCE</scope>
    <source>
        <strain evidence="5">TK_41</strain>
    </source>
</reference>
<evidence type="ECO:0000313" key="5">
    <source>
        <dbReference type="EMBL" id="KAJ9605746.1"/>
    </source>
</evidence>
<feature type="compositionally biased region" description="Basic residues" evidence="4">
    <location>
        <begin position="576"/>
        <end position="595"/>
    </location>
</feature>
<comment type="caution">
    <text evidence="5">The sequence shown here is derived from an EMBL/GenBank/DDBJ whole genome shotgun (WGS) entry which is preliminary data.</text>
</comment>
<evidence type="ECO:0000256" key="4">
    <source>
        <dbReference type="SAM" id="MobiDB-lite"/>
    </source>
</evidence>
<evidence type="ECO:0000256" key="3">
    <source>
        <dbReference type="SAM" id="Coils"/>
    </source>
</evidence>
<name>A0AA38X2Q6_9EURO</name>
<feature type="compositionally biased region" description="Acidic residues" evidence="4">
    <location>
        <begin position="510"/>
        <end position="525"/>
    </location>
</feature>
<feature type="region of interest" description="Disordered" evidence="4">
    <location>
        <begin position="402"/>
        <end position="609"/>
    </location>
</feature>
<evidence type="ECO:0008006" key="7">
    <source>
        <dbReference type="Google" id="ProtNLM"/>
    </source>
</evidence>
<organism evidence="5 6">
    <name type="scientific">Cladophialophora chaetospira</name>
    <dbReference type="NCBI Taxonomy" id="386627"/>
    <lineage>
        <taxon>Eukaryota</taxon>
        <taxon>Fungi</taxon>
        <taxon>Dikarya</taxon>
        <taxon>Ascomycota</taxon>
        <taxon>Pezizomycotina</taxon>
        <taxon>Eurotiomycetes</taxon>
        <taxon>Chaetothyriomycetidae</taxon>
        <taxon>Chaetothyriales</taxon>
        <taxon>Herpotrichiellaceae</taxon>
        <taxon>Cladophialophora</taxon>
    </lineage>
</organism>
<dbReference type="EMBL" id="JAPDRK010000015">
    <property type="protein sequence ID" value="KAJ9605746.1"/>
    <property type="molecule type" value="Genomic_DNA"/>
</dbReference>